<name>A0A177CNM2_9PLEO</name>
<keyword evidence="2" id="KW-1185">Reference proteome</keyword>
<proteinExistence type="predicted"/>
<sequence>MSAAPTTPRYTRPTAAWQTRVTPERSSVRYPARPHLKRPPRLLLMSPRDPTQPCLFSRLPRELRLQIYECVLPRDLFLAPASGKYMCGMKERFKPALLHVCGLVRLEVATLLYGSTRITYKLTNFDFRPFEQWVTTIPKEHVNYMSRNKNLIMDLSGHIFPPITKKRFELCDTFGNRYLIPKGNSYNQFINFCLLAHWTQWCGNHSIPKKLHWNYRFGINTEFGSEADTFSVLRSFHKWFSSYLWTIAQPNVQNAWLRNVRRRTMKRELQKMLESIERAWRVHHTRMEDTKDADTRKSVSYSASAYASLRDDWATRVAIVKEVISSW</sequence>
<accession>A0A177CNM2</accession>
<reference evidence="1 2" key="1">
    <citation type="submission" date="2016-05" db="EMBL/GenBank/DDBJ databases">
        <title>Comparative analysis of secretome profiles of manganese(II)-oxidizing ascomycete fungi.</title>
        <authorList>
            <consortium name="DOE Joint Genome Institute"/>
            <person name="Zeiner C.A."/>
            <person name="Purvine S.O."/>
            <person name="Zink E.M."/>
            <person name="Wu S."/>
            <person name="Pasa-Tolic L."/>
            <person name="Chaput D.L."/>
            <person name="Haridas S."/>
            <person name="Grigoriev I.V."/>
            <person name="Santelli C.M."/>
            <person name="Hansel C.M."/>
        </authorList>
    </citation>
    <scope>NUCLEOTIDE SEQUENCE [LARGE SCALE GENOMIC DNA]</scope>
    <source>
        <strain evidence="1 2">AP3s5-JAC2a</strain>
    </source>
</reference>
<evidence type="ECO:0008006" key="3">
    <source>
        <dbReference type="Google" id="ProtNLM"/>
    </source>
</evidence>
<dbReference type="RefSeq" id="XP_018038883.1">
    <property type="nucleotide sequence ID" value="XM_018186756.1"/>
</dbReference>
<gene>
    <name evidence="1" type="ORF">CC84DRAFT_580881</name>
</gene>
<dbReference type="OrthoDB" id="3942472at2759"/>
<dbReference type="InParanoid" id="A0A177CNM2"/>
<dbReference type="GeneID" id="28770242"/>
<evidence type="ECO:0000313" key="2">
    <source>
        <dbReference type="Proteomes" id="UP000077069"/>
    </source>
</evidence>
<dbReference type="EMBL" id="KV441550">
    <property type="protein sequence ID" value="OAG08518.1"/>
    <property type="molecule type" value="Genomic_DNA"/>
</dbReference>
<dbReference type="AlphaFoldDB" id="A0A177CNM2"/>
<protein>
    <recommendedName>
        <fullName evidence="3">F-box domain-containing protein</fullName>
    </recommendedName>
</protein>
<evidence type="ECO:0000313" key="1">
    <source>
        <dbReference type="EMBL" id="OAG08518.1"/>
    </source>
</evidence>
<dbReference type="Proteomes" id="UP000077069">
    <property type="component" value="Unassembled WGS sequence"/>
</dbReference>
<organism evidence="1 2">
    <name type="scientific">Paraphaeosphaeria sporulosa</name>
    <dbReference type="NCBI Taxonomy" id="1460663"/>
    <lineage>
        <taxon>Eukaryota</taxon>
        <taxon>Fungi</taxon>
        <taxon>Dikarya</taxon>
        <taxon>Ascomycota</taxon>
        <taxon>Pezizomycotina</taxon>
        <taxon>Dothideomycetes</taxon>
        <taxon>Pleosporomycetidae</taxon>
        <taxon>Pleosporales</taxon>
        <taxon>Massarineae</taxon>
        <taxon>Didymosphaeriaceae</taxon>
        <taxon>Paraphaeosphaeria</taxon>
    </lineage>
</organism>